<keyword evidence="2" id="KW-1185">Reference proteome</keyword>
<organism evidence="1 2">
    <name type="scientific">Flavobacterium piscis</name>
    <dbReference type="NCBI Taxonomy" id="1114874"/>
    <lineage>
        <taxon>Bacteria</taxon>
        <taxon>Pseudomonadati</taxon>
        <taxon>Bacteroidota</taxon>
        <taxon>Flavobacteriia</taxon>
        <taxon>Flavobacteriales</taxon>
        <taxon>Flavobacteriaceae</taxon>
        <taxon>Flavobacterium</taxon>
    </lineage>
</organism>
<accession>A0ABU1Y3A8</accession>
<comment type="caution">
    <text evidence="1">The sequence shown here is derived from an EMBL/GenBank/DDBJ whole genome shotgun (WGS) entry which is preliminary data.</text>
</comment>
<evidence type="ECO:0008006" key="3">
    <source>
        <dbReference type="Google" id="ProtNLM"/>
    </source>
</evidence>
<protein>
    <recommendedName>
        <fullName evidence="3">DUF2268 domain-containing protein</fullName>
    </recommendedName>
</protein>
<evidence type="ECO:0000313" key="1">
    <source>
        <dbReference type="EMBL" id="MDR7208694.1"/>
    </source>
</evidence>
<dbReference type="EMBL" id="JAVDWQ010000001">
    <property type="protein sequence ID" value="MDR7208694.1"/>
    <property type="molecule type" value="Genomic_DNA"/>
</dbReference>
<proteinExistence type="predicted"/>
<evidence type="ECO:0000313" key="2">
    <source>
        <dbReference type="Proteomes" id="UP001269081"/>
    </source>
</evidence>
<name>A0ABU1Y3A8_9FLAO</name>
<dbReference type="Proteomes" id="UP001269081">
    <property type="component" value="Unassembled WGS sequence"/>
</dbReference>
<sequence length="219" mass="24734">MIDKLTGKAKCLNDLLNKNGDSFVQKLLANFAGKSEFNIEIVSKEKVISNETKLEINGITNHIIGSNLMTIEISIAKANENSALETARVILHEYIHADMFRKLNTIKDIKSQEIIDFKSTYNAYEKEKGHATMATLYINNMKEALKAFHKNVLPDDYKKYIDYYGVPPSDEFYEAFAWGGLKDSKVKPWTDLSPERKAAIEALASRAKNFSKIVLSCSN</sequence>
<reference evidence="1 2" key="1">
    <citation type="submission" date="2023-07" db="EMBL/GenBank/DDBJ databases">
        <title>Sorghum-associated microbial communities from plants grown in Nebraska, USA.</title>
        <authorList>
            <person name="Schachtman D."/>
        </authorList>
    </citation>
    <scope>NUCLEOTIDE SEQUENCE [LARGE SCALE GENOMIC DNA]</scope>
    <source>
        <strain evidence="1 2">4129</strain>
    </source>
</reference>
<gene>
    <name evidence="1" type="ORF">J2W48_000615</name>
</gene>